<dbReference type="GO" id="GO:0004392">
    <property type="term" value="F:heme oxygenase (decyclizing) activity"/>
    <property type="evidence" value="ECO:0007669"/>
    <property type="project" value="UniProtKB-EC"/>
</dbReference>
<keyword evidence="5" id="KW-0934">Plastid</keyword>
<feature type="compositionally biased region" description="Acidic residues" evidence="7">
    <location>
        <begin position="77"/>
        <end position="91"/>
    </location>
</feature>
<keyword evidence="3" id="KW-0150">Chloroplast</keyword>
<dbReference type="CDD" id="cd19165">
    <property type="entry name" value="HemeO"/>
    <property type="match status" value="1"/>
</dbReference>
<evidence type="ECO:0000256" key="4">
    <source>
        <dbReference type="ARBA" id="ARBA00022531"/>
    </source>
</evidence>
<dbReference type="InterPro" id="IPR002051">
    <property type="entry name" value="Haem_Oase"/>
</dbReference>
<evidence type="ECO:0000256" key="2">
    <source>
        <dbReference type="ARBA" id="ARBA00006134"/>
    </source>
</evidence>
<dbReference type="Gene3D" id="1.20.910.10">
    <property type="entry name" value="Heme oxygenase-like"/>
    <property type="match status" value="1"/>
</dbReference>
<keyword evidence="4" id="KW-0602">Photosynthesis</keyword>
<keyword evidence="8" id="KW-0560">Oxidoreductase</keyword>
<dbReference type="InterPro" id="IPR016951">
    <property type="entry name" value="Haem_Oase_decyc_pln"/>
</dbReference>
<feature type="region of interest" description="Disordered" evidence="7">
    <location>
        <begin position="142"/>
        <end position="163"/>
    </location>
</feature>
<dbReference type="AlphaFoldDB" id="A0A7C9ELS6"/>
<dbReference type="GO" id="GO:0006788">
    <property type="term" value="P:heme oxidation"/>
    <property type="evidence" value="ECO:0007669"/>
    <property type="project" value="InterPro"/>
</dbReference>
<organism evidence="8">
    <name type="scientific">Opuntia streptacantha</name>
    <name type="common">Prickly pear cactus</name>
    <name type="synonym">Opuntia cardona</name>
    <dbReference type="NCBI Taxonomy" id="393608"/>
    <lineage>
        <taxon>Eukaryota</taxon>
        <taxon>Viridiplantae</taxon>
        <taxon>Streptophyta</taxon>
        <taxon>Embryophyta</taxon>
        <taxon>Tracheophyta</taxon>
        <taxon>Spermatophyta</taxon>
        <taxon>Magnoliopsida</taxon>
        <taxon>eudicotyledons</taxon>
        <taxon>Gunneridae</taxon>
        <taxon>Pentapetalae</taxon>
        <taxon>Caryophyllales</taxon>
        <taxon>Cactineae</taxon>
        <taxon>Cactaceae</taxon>
        <taxon>Opuntioideae</taxon>
        <taxon>Opuntia</taxon>
    </lineage>
</organism>
<evidence type="ECO:0000256" key="1">
    <source>
        <dbReference type="ARBA" id="ARBA00004229"/>
    </source>
</evidence>
<dbReference type="EC" id="1.14.14.18" evidence="8"/>
<dbReference type="GO" id="GO:0015979">
    <property type="term" value="P:photosynthesis"/>
    <property type="evidence" value="ECO:0007669"/>
    <property type="project" value="UniProtKB-KW"/>
</dbReference>
<dbReference type="PANTHER" id="PTHR35703">
    <property type="entry name" value="HEME OXYGENASE 1, CHLOROPLASTIC-RELATED"/>
    <property type="match status" value="1"/>
</dbReference>
<reference evidence="8" key="1">
    <citation type="journal article" date="2013" name="J. Plant Res.">
        <title>Effect of fungi and light on seed germination of three Opuntia species from semiarid lands of central Mexico.</title>
        <authorList>
            <person name="Delgado-Sanchez P."/>
            <person name="Jimenez-Bremont J.F."/>
            <person name="Guerrero-Gonzalez Mde L."/>
            <person name="Flores J."/>
        </authorList>
    </citation>
    <scope>NUCLEOTIDE SEQUENCE</scope>
    <source>
        <tissue evidence="8">Cladode</tissue>
    </source>
</reference>
<evidence type="ECO:0000256" key="7">
    <source>
        <dbReference type="SAM" id="MobiDB-lite"/>
    </source>
</evidence>
<comment type="subcellular location">
    <subcellularLocation>
        <location evidence="1">Plastid</location>
        <location evidence="1">Chloroplast</location>
    </subcellularLocation>
</comment>
<evidence type="ECO:0000256" key="3">
    <source>
        <dbReference type="ARBA" id="ARBA00022528"/>
    </source>
</evidence>
<dbReference type="EMBL" id="GISG01221794">
    <property type="protein sequence ID" value="MBA4663789.1"/>
    <property type="molecule type" value="Transcribed_RNA"/>
</dbReference>
<comment type="similarity">
    <text evidence="2">Belongs to the heme oxygenase family.</text>
</comment>
<accession>A0A7C9ELS6</accession>
<dbReference type="GO" id="GO:0010024">
    <property type="term" value="P:phytochromobilin biosynthetic process"/>
    <property type="evidence" value="ECO:0007669"/>
    <property type="project" value="TreeGrafter"/>
</dbReference>
<feature type="region of interest" description="Disordered" evidence="7">
    <location>
        <begin position="67"/>
        <end position="108"/>
    </location>
</feature>
<dbReference type="Pfam" id="PF01126">
    <property type="entry name" value="Heme_oxygenase"/>
    <property type="match status" value="1"/>
</dbReference>
<proteinExistence type="inferred from homology"/>
<dbReference type="InterPro" id="IPR016084">
    <property type="entry name" value="Haem_Oase-like_multi-hlx"/>
</dbReference>
<dbReference type="PANTHER" id="PTHR35703:SF1">
    <property type="entry name" value="INACTIVE HEME OXYGENASE 2, CHLOROPLASTIC-RELATED"/>
    <property type="match status" value="1"/>
</dbReference>
<reference evidence="8" key="2">
    <citation type="submission" date="2020-07" db="EMBL/GenBank/DDBJ databases">
        <authorList>
            <person name="Vera ALvarez R."/>
            <person name="Arias-Moreno D.M."/>
            <person name="Jimenez-Jacinto V."/>
            <person name="Jimenez-Bremont J.F."/>
            <person name="Swaminathan K."/>
            <person name="Moose S.P."/>
            <person name="Guerrero-Gonzalez M.L."/>
            <person name="Marino-Ramirez L."/>
            <person name="Landsman D."/>
            <person name="Rodriguez-Kessler M."/>
            <person name="Delgado-Sanchez P."/>
        </authorList>
    </citation>
    <scope>NUCLEOTIDE SEQUENCE</scope>
    <source>
        <tissue evidence="8">Cladode</tissue>
    </source>
</reference>
<sequence>MTSMAVALSPTPTPTPTRCFFSPDLHSHHALTIHLNFHFHKTPILYQTPFPKPVKLRTVSCYYSESTATTPSFTTSDSEEEQEQDDDEEEEREARPFSPTMSSIGGVAPPVLKKRKRYRKEYPGERKGIAEELRFVAMKLRNDKGSKSPPSDQGKSNSGDGSWEPSMEGFLKYLVDSKLVFETLERIVEDSSDVYYAYFRKTGLERAESLAMDLEWFDQRGILIPKPSNPGVSYATYLKELGETSVPLFLCHFYIVYFSHIAGGQVIARQVAAKLVEGRELEFYRWERDAEELLKEVRLKLNRLGEHWSRDDKNKCLREAAKSFKHLGQIVRLIIL</sequence>
<evidence type="ECO:0000313" key="8">
    <source>
        <dbReference type="EMBL" id="MBA4663789.1"/>
    </source>
</evidence>
<protein>
    <submittedName>
        <fullName evidence="8">Heme oxygenase (Biliverdin-producing)</fullName>
        <ecNumber evidence="8">1.14.14.18</ecNumber>
    </submittedName>
</protein>
<dbReference type="GO" id="GO:0009507">
    <property type="term" value="C:chloroplast"/>
    <property type="evidence" value="ECO:0007669"/>
    <property type="project" value="UniProtKB-SubCell"/>
</dbReference>
<evidence type="ECO:0000256" key="5">
    <source>
        <dbReference type="ARBA" id="ARBA00022640"/>
    </source>
</evidence>
<feature type="compositionally biased region" description="Polar residues" evidence="7">
    <location>
        <begin position="148"/>
        <end position="160"/>
    </location>
</feature>
<evidence type="ECO:0000256" key="6">
    <source>
        <dbReference type="ARBA" id="ARBA00022946"/>
    </source>
</evidence>
<keyword evidence="6" id="KW-0809">Transit peptide</keyword>
<name>A0A7C9ELS6_OPUST</name>
<dbReference type="SUPFAM" id="SSF48613">
    <property type="entry name" value="Heme oxygenase-like"/>
    <property type="match status" value="1"/>
</dbReference>
<dbReference type="InterPro" id="IPR016053">
    <property type="entry name" value="Haem_Oase-like"/>
</dbReference>